<proteinExistence type="predicted"/>
<feature type="transmembrane region" description="Helical" evidence="2">
    <location>
        <begin position="96"/>
        <end position="117"/>
    </location>
</feature>
<sequence>MSNYLQQQVVVFNIDDIIDEKCKILVIAGITTMISVIWFKVFNYILQRKNERANREHQSTGWLYPIIIQFGIKLVRIIFFYYLAHILNLQSMTDHIVLALFIWVFLEIPLKLSGLAWEMKSWKYFLVIILELLVSAILTAQIWVLYEDIKNQDSLWDIVKLFFPLNFGAGVQQALQDGEQILRDFQEKTQEYVEKVEENLQDFQEKVQEKAQNIKDSADL</sequence>
<dbReference type="InParanoid" id="A0A0V0R2Y4"/>
<keyword evidence="2" id="KW-0472">Membrane</keyword>
<dbReference type="Proteomes" id="UP000054937">
    <property type="component" value="Unassembled WGS sequence"/>
</dbReference>
<keyword evidence="2" id="KW-1133">Transmembrane helix</keyword>
<evidence type="ECO:0008006" key="5">
    <source>
        <dbReference type="Google" id="ProtNLM"/>
    </source>
</evidence>
<reference evidence="3 4" key="1">
    <citation type="journal article" date="2015" name="Sci. Rep.">
        <title>Genome of the facultative scuticociliatosis pathogen Pseudocohnilembus persalinus provides insight into its virulence through horizontal gene transfer.</title>
        <authorList>
            <person name="Xiong J."/>
            <person name="Wang G."/>
            <person name="Cheng J."/>
            <person name="Tian M."/>
            <person name="Pan X."/>
            <person name="Warren A."/>
            <person name="Jiang C."/>
            <person name="Yuan D."/>
            <person name="Miao W."/>
        </authorList>
    </citation>
    <scope>NUCLEOTIDE SEQUENCE [LARGE SCALE GENOMIC DNA]</scope>
    <source>
        <strain evidence="3">36N120E</strain>
    </source>
</reference>
<name>A0A0V0R2Y4_PSEPJ</name>
<evidence type="ECO:0000256" key="1">
    <source>
        <dbReference type="SAM" id="Coils"/>
    </source>
</evidence>
<evidence type="ECO:0000256" key="2">
    <source>
        <dbReference type="SAM" id="Phobius"/>
    </source>
</evidence>
<dbReference type="InterPro" id="IPR013879">
    <property type="entry name" value="DUF1761"/>
</dbReference>
<evidence type="ECO:0000313" key="4">
    <source>
        <dbReference type="Proteomes" id="UP000054937"/>
    </source>
</evidence>
<feature type="coiled-coil region" evidence="1">
    <location>
        <begin position="186"/>
        <end position="213"/>
    </location>
</feature>
<dbReference type="Pfam" id="PF08570">
    <property type="entry name" value="DUF1761"/>
    <property type="match status" value="1"/>
</dbReference>
<gene>
    <name evidence="3" type="ORF">PPERSA_08974</name>
</gene>
<feature type="transmembrane region" description="Helical" evidence="2">
    <location>
        <begin position="124"/>
        <end position="146"/>
    </location>
</feature>
<keyword evidence="2" id="KW-0812">Transmembrane</keyword>
<accession>A0A0V0R2Y4</accession>
<comment type="caution">
    <text evidence="3">The sequence shown here is derived from an EMBL/GenBank/DDBJ whole genome shotgun (WGS) entry which is preliminary data.</text>
</comment>
<dbReference type="EMBL" id="LDAU01000057">
    <property type="protein sequence ID" value="KRX08870.1"/>
    <property type="molecule type" value="Genomic_DNA"/>
</dbReference>
<protein>
    <recommendedName>
        <fullName evidence="5">Transmembrane protein</fullName>
    </recommendedName>
</protein>
<dbReference type="AlphaFoldDB" id="A0A0V0R2Y4"/>
<dbReference type="Gene3D" id="6.10.140.1430">
    <property type="match status" value="1"/>
</dbReference>
<keyword evidence="1" id="KW-0175">Coiled coil</keyword>
<feature type="transmembrane region" description="Helical" evidence="2">
    <location>
        <begin position="62"/>
        <end position="84"/>
    </location>
</feature>
<evidence type="ECO:0000313" key="3">
    <source>
        <dbReference type="EMBL" id="KRX08870.1"/>
    </source>
</evidence>
<feature type="transmembrane region" description="Helical" evidence="2">
    <location>
        <begin position="24"/>
        <end position="42"/>
    </location>
</feature>
<keyword evidence="4" id="KW-1185">Reference proteome</keyword>
<organism evidence="3 4">
    <name type="scientific">Pseudocohnilembus persalinus</name>
    <name type="common">Ciliate</name>
    <dbReference type="NCBI Taxonomy" id="266149"/>
    <lineage>
        <taxon>Eukaryota</taxon>
        <taxon>Sar</taxon>
        <taxon>Alveolata</taxon>
        <taxon>Ciliophora</taxon>
        <taxon>Intramacronucleata</taxon>
        <taxon>Oligohymenophorea</taxon>
        <taxon>Scuticociliatia</taxon>
        <taxon>Philasterida</taxon>
        <taxon>Pseudocohnilembidae</taxon>
        <taxon>Pseudocohnilembus</taxon>
    </lineage>
</organism>